<keyword evidence="10" id="KW-0413">Isomerase</keyword>
<keyword evidence="7" id="KW-0808">Transferase</keyword>
<dbReference type="InterPro" id="IPR036282">
    <property type="entry name" value="Glutathione-S-Trfase_C_sf"/>
</dbReference>
<evidence type="ECO:0000256" key="6">
    <source>
        <dbReference type="ARBA" id="ARBA00022490"/>
    </source>
</evidence>
<name>A0AAD5M277_PYTIN</name>
<dbReference type="Gene3D" id="3.40.30.10">
    <property type="entry name" value="Glutaredoxin"/>
    <property type="match status" value="1"/>
</dbReference>
<evidence type="ECO:0000256" key="1">
    <source>
        <dbReference type="ARBA" id="ARBA00001622"/>
    </source>
</evidence>
<evidence type="ECO:0000256" key="8">
    <source>
        <dbReference type="ARBA" id="ARBA00022878"/>
    </source>
</evidence>
<dbReference type="SUPFAM" id="SSF47616">
    <property type="entry name" value="GST C-terminal domain-like"/>
    <property type="match status" value="1"/>
</dbReference>
<comment type="cofactor">
    <cofactor evidence="2">
        <name>glutathione</name>
        <dbReference type="ChEBI" id="CHEBI:57925"/>
    </cofactor>
</comment>
<dbReference type="GO" id="GO:0006572">
    <property type="term" value="P:L-tyrosine catabolic process"/>
    <property type="evidence" value="ECO:0007669"/>
    <property type="project" value="UniProtKB-KW"/>
</dbReference>
<evidence type="ECO:0000313" key="15">
    <source>
        <dbReference type="Proteomes" id="UP001209570"/>
    </source>
</evidence>
<dbReference type="InterPro" id="IPR005955">
    <property type="entry name" value="GST_Zeta"/>
</dbReference>
<dbReference type="Gene3D" id="1.20.1050.10">
    <property type="match status" value="1"/>
</dbReference>
<dbReference type="EMBL" id="JAKCXM010000177">
    <property type="protein sequence ID" value="KAJ0399605.1"/>
    <property type="molecule type" value="Genomic_DNA"/>
</dbReference>
<dbReference type="InterPro" id="IPR034330">
    <property type="entry name" value="GST_Zeta_C"/>
</dbReference>
<dbReference type="FunFam" id="1.20.1050.10:FF:000010">
    <property type="entry name" value="Maleylacetoacetate isomerase isoform 1"/>
    <property type="match status" value="1"/>
</dbReference>
<keyword evidence="15" id="KW-1185">Reference proteome</keyword>
<dbReference type="Proteomes" id="UP001209570">
    <property type="component" value="Unassembled WGS sequence"/>
</dbReference>
<keyword evidence="6" id="KW-0963">Cytoplasm</keyword>
<dbReference type="InterPro" id="IPR010987">
    <property type="entry name" value="Glutathione-S-Trfase_C-like"/>
</dbReference>
<organism evidence="14 15">
    <name type="scientific">Pythium insidiosum</name>
    <name type="common">Pythiosis disease agent</name>
    <dbReference type="NCBI Taxonomy" id="114742"/>
    <lineage>
        <taxon>Eukaryota</taxon>
        <taxon>Sar</taxon>
        <taxon>Stramenopiles</taxon>
        <taxon>Oomycota</taxon>
        <taxon>Peronosporomycetes</taxon>
        <taxon>Pythiales</taxon>
        <taxon>Pythiaceae</taxon>
        <taxon>Pythium</taxon>
    </lineage>
</organism>
<comment type="caution">
    <text evidence="14">The sequence shown here is derived from an EMBL/GenBank/DDBJ whole genome shotgun (WGS) entry which is preliminary data.</text>
</comment>
<evidence type="ECO:0000256" key="9">
    <source>
        <dbReference type="ARBA" id="ARBA00023232"/>
    </source>
</evidence>
<gene>
    <name evidence="14" type="ORF">P43SY_008924</name>
</gene>
<dbReference type="PROSITE" id="PS50404">
    <property type="entry name" value="GST_NTER"/>
    <property type="match status" value="1"/>
</dbReference>
<dbReference type="PROSITE" id="PS51354">
    <property type="entry name" value="GLUTAREDOXIN_2"/>
    <property type="match status" value="1"/>
</dbReference>
<dbReference type="GO" id="GO:0016034">
    <property type="term" value="F:maleylacetoacetate isomerase activity"/>
    <property type="evidence" value="ECO:0007669"/>
    <property type="project" value="UniProtKB-EC"/>
</dbReference>
<comment type="subcellular location">
    <subcellularLocation>
        <location evidence="3">Cytoplasm</location>
    </subcellularLocation>
</comment>
<feature type="domain" description="GST N-terminal" evidence="12">
    <location>
        <begin position="4"/>
        <end position="87"/>
    </location>
</feature>
<dbReference type="FunFam" id="3.40.30.10:FF:000041">
    <property type="entry name" value="Maleylacetoacetate isomerase isoform 1"/>
    <property type="match status" value="1"/>
</dbReference>
<comment type="pathway">
    <text evidence="4">Amino-acid degradation; L-phenylalanine degradation; acetoacetate and fumarate from L-phenylalanine: step 5/6.</text>
</comment>
<dbReference type="PANTHER" id="PTHR42673:SF4">
    <property type="entry name" value="MALEYLACETOACETATE ISOMERASE"/>
    <property type="match status" value="1"/>
</dbReference>
<evidence type="ECO:0000256" key="2">
    <source>
        <dbReference type="ARBA" id="ARBA00001955"/>
    </source>
</evidence>
<evidence type="ECO:0000256" key="3">
    <source>
        <dbReference type="ARBA" id="ARBA00004496"/>
    </source>
</evidence>
<keyword evidence="9" id="KW-0585">Phenylalanine catabolism</keyword>
<dbReference type="SFLD" id="SFLDS00019">
    <property type="entry name" value="Glutathione_Transferase_(cytos"/>
    <property type="match status" value="1"/>
</dbReference>
<evidence type="ECO:0000259" key="12">
    <source>
        <dbReference type="PROSITE" id="PS50404"/>
    </source>
</evidence>
<accession>A0AAD5M277</accession>
<dbReference type="SUPFAM" id="SSF52833">
    <property type="entry name" value="Thioredoxin-like"/>
    <property type="match status" value="1"/>
</dbReference>
<reference evidence="14" key="1">
    <citation type="submission" date="2021-12" db="EMBL/GenBank/DDBJ databases">
        <title>Prjna785345.</title>
        <authorList>
            <person name="Rujirawat T."/>
            <person name="Krajaejun T."/>
        </authorList>
    </citation>
    <scope>NUCLEOTIDE SEQUENCE</scope>
    <source>
        <strain evidence="14">Pi057C3</strain>
    </source>
</reference>
<evidence type="ECO:0000256" key="4">
    <source>
        <dbReference type="ARBA" id="ARBA00004671"/>
    </source>
</evidence>
<evidence type="ECO:0008006" key="16">
    <source>
        <dbReference type="Google" id="ProtNLM"/>
    </source>
</evidence>
<proteinExistence type="inferred from homology"/>
<evidence type="ECO:0000259" key="13">
    <source>
        <dbReference type="PROSITE" id="PS50405"/>
    </source>
</evidence>
<dbReference type="AlphaFoldDB" id="A0AAD5M277"/>
<sequence length="219" mass="24534">MTSDTPVLYSYWRSSCSWRVRIALAHKGIEYTYKPVHLVKNGGEQYQDEFSALNPNQRVPTLVIDGLAISQSSAILEYLEETRPEKPLLPKDPANRAKVRNVCQIIGADIQPIQNLAVMNKAVEALPESEQGAKKLEWGRYWIERGFIALEKELEKTAGAFCVGDSLTLADLYLEPQVYNANRFSVDMTKFPLIARISAALADLPEFKAAHPSQQPDAQ</sequence>
<evidence type="ECO:0000313" key="14">
    <source>
        <dbReference type="EMBL" id="KAJ0399605.1"/>
    </source>
</evidence>
<evidence type="ECO:0000256" key="5">
    <source>
        <dbReference type="ARBA" id="ARBA00010007"/>
    </source>
</evidence>
<keyword evidence="8" id="KW-0828">Tyrosine catabolism</keyword>
<dbReference type="InterPro" id="IPR004045">
    <property type="entry name" value="Glutathione_S-Trfase_N"/>
</dbReference>
<dbReference type="InterPro" id="IPR036249">
    <property type="entry name" value="Thioredoxin-like_sf"/>
</dbReference>
<dbReference type="InterPro" id="IPR034333">
    <property type="entry name" value="GST_Zeta_N"/>
</dbReference>
<evidence type="ECO:0000256" key="11">
    <source>
        <dbReference type="ARBA" id="ARBA00047960"/>
    </source>
</evidence>
<dbReference type="GO" id="GO:0005737">
    <property type="term" value="C:cytoplasm"/>
    <property type="evidence" value="ECO:0007669"/>
    <property type="project" value="UniProtKB-SubCell"/>
</dbReference>
<dbReference type="CDD" id="cd03191">
    <property type="entry name" value="GST_C_Zeta"/>
    <property type="match status" value="1"/>
</dbReference>
<dbReference type="NCBIfam" id="TIGR01262">
    <property type="entry name" value="maiA"/>
    <property type="match status" value="1"/>
</dbReference>
<dbReference type="SFLD" id="SFLDG00358">
    <property type="entry name" value="Main_(cytGST)"/>
    <property type="match status" value="1"/>
</dbReference>
<dbReference type="PROSITE" id="PS50405">
    <property type="entry name" value="GST_CTER"/>
    <property type="match status" value="1"/>
</dbReference>
<dbReference type="GO" id="GO:0006749">
    <property type="term" value="P:glutathione metabolic process"/>
    <property type="evidence" value="ECO:0007669"/>
    <property type="project" value="TreeGrafter"/>
</dbReference>
<feature type="domain" description="GST C-terminal" evidence="13">
    <location>
        <begin position="92"/>
        <end position="219"/>
    </location>
</feature>
<comment type="catalytic activity">
    <reaction evidence="1">
        <text>4-maleylacetoacetate = 4-fumarylacetoacetate</text>
        <dbReference type="Rhea" id="RHEA:14817"/>
        <dbReference type="ChEBI" id="CHEBI:17105"/>
        <dbReference type="ChEBI" id="CHEBI:18034"/>
        <dbReference type="EC" id="5.2.1.2"/>
    </reaction>
</comment>
<comment type="catalytic activity">
    <reaction evidence="11">
        <text>RX + glutathione = an S-substituted glutathione + a halide anion + H(+)</text>
        <dbReference type="Rhea" id="RHEA:16437"/>
        <dbReference type="ChEBI" id="CHEBI:15378"/>
        <dbReference type="ChEBI" id="CHEBI:16042"/>
        <dbReference type="ChEBI" id="CHEBI:17792"/>
        <dbReference type="ChEBI" id="CHEBI:57925"/>
        <dbReference type="ChEBI" id="CHEBI:90779"/>
        <dbReference type="EC" id="2.5.1.18"/>
    </reaction>
</comment>
<comment type="similarity">
    <text evidence="5">Belongs to the GST superfamily. Zeta family.</text>
</comment>
<dbReference type="GO" id="GO:0004364">
    <property type="term" value="F:glutathione transferase activity"/>
    <property type="evidence" value="ECO:0007669"/>
    <property type="project" value="UniProtKB-EC"/>
</dbReference>
<protein>
    <recommendedName>
        <fullName evidence="16">Maleylacetoacetate isomerase</fullName>
    </recommendedName>
</protein>
<dbReference type="PANTHER" id="PTHR42673">
    <property type="entry name" value="MALEYLACETOACETATE ISOMERASE"/>
    <property type="match status" value="1"/>
</dbReference>
<dbReference type="Pfam" id="PF13409">
    <property type="entry name" value="GST_N_2"/>
    <property type="match status" value="1"/>
</dbReference>
<evidence type="ECO:0000256" key="10">
    <source>
        <dbReference type="ARBA" id="ARBA00023235"/>
    </source>
</evidence>
<dbReference type="GO" id="GO:0006559">
    <property type="term" value="P:L-phenylalanine catabolic process"/>
    <property type="evidence" value="ECO:0007669"/>
    <property type="project" value="UniProtKB-KW"/>
</dbReference>
<dbReference type="CDD" id="cd03042">
    <property type="entry name" value="GST_N_Zeta"/>
    <property type="match status" value="1"/>
</dbReference>
<dbReference type="InterPro" id="IPR040079">
    <property type="entry name" value="Glutathione_S-Trfase"/>
</dbReference>
<evidence type="ECO:0000256" key="7">
    <source>
        <dbReference type="ARBA" id="ARBA00022679"/>
    </source>
</evidence>